<reference evidence="2 3" key="1">
    <citation type="submission" date="2021-06" db="EMBL/GenBank/DDBJ databases">
        <title>Whole genome sequences of Flavobacterium sp. KK2020170 and assembly.</title>
        <authorList>
            <person name="Kitahara K."/>
            <person name="Miyoshi S."/>
            <person name="Uesaka K."/>
        </authorList>
    </citation>
    <scope>NUCLEOTIDE SEQUENCE [LARGE SCALE GENOMIC DNA]</scope>
    <source>
        <strain evidence="2 3">KK2020170</strain>
    </source>
</reference>
<dbReference type="Gene3D" id="1.10.472.150">
    <property type="entry name" value="Glucose-regulated metallo-peptidase M90, N-terminal domain"/>
    <property type="match status" value="1"/>
</dbReference>
<accession>A0ABM7S8U0</accession>
<dbReference type="SUPFAM" id="SSF55486">
    <property type="entry name" value="Metalloproteases ('zincins'), catalytic domain"/>
    <property type="match status" value="1"/>
</dbReference>
<evidence type="ECO:0000313" key="3">
    <source>
        <dbReference type="Proteomes" id="UP000825258"/>
    </source>
</evidence>
<evidence type="ECO:0000256" key="1">
    <source>
        <dbReference type="SAM" id="Phobius"/>
    </source>
</evidence>
<dbReference type="InterPro" id="IPR042252">
    <property type="entry name" value="MtfA_N"/>
</dbReference>
<keyword evidence="1" id="KW-0472">Membrane</keyword>
<gene>
    <name evidence="2" type="ORF">KK2020170_02250</name>
</gene>
<keyword evidence="3" id="KW-1185">Reference proteome</keyword>
<organism evidence="2 3">
    <name type="scientific">Flavobacterium okayamense</name>
    <dbReference type="NCBI Taxonomy" id="2830782"/>
    <lineage>
        <taxon>Bacteria</taxon>
        <taxon>Pseudomonadati</taxon>
        <taxon>Bacteroidota</taxon>
        <taxon>Flavobacteriia</taxon>
        <taxon>Flavobacteriales</taxon>
        <taxon>Flavobacteriaceae</taxon>
        <taxon>Flavobacterium</taxon>
    </lineage>
</organism>
<sequence length="267" mass="32132">MQYFLIFIGVIFISLFAYNVIIEPIYAFFFRKPIYVHFYPFPKKLSLHQLQILNKEFEFYNKLSHKHKRYFEHRVASFIENYEFIGKEDLEITDRMKVLISATAIMLTFGMRNYMFTVIEKVIIYPDVYYSSFSDDYHKGEFNPMMQAIVFSWKHFLEGYEISNDNLNLGLHEFGHVLHYQGLKNTDTSATIFAVTYDEIMEQVKHPANLKRLHDSDYFRIYAYTNEFEFIAVLLEHFFETPIRFQSEFPQLFEKVKVMINFSEPIK</sequence>
<dbReference type="Pfam" id="PF06167">
    <property type="entry name" value="Peptidase_M90"/>
    <property type="match status" value="1"/>
</dbReference>
<feature type="transmembrane region" description="Helical" evidence="1">
    <location>
        <begin position="6"/>
        <end position="29"/>
    </location>
</feature>
<dbReference type="Proteomes" id="UP000825258">
    <property type="component" value="Chromosome"/>
</dbReference>
<keyword evidence="1" id="KW-1133">Transmembrane helix</keyword>
<protein>
    <recommendedName>
        <fullName evidence="4">Zinc-dependent peptidase</fullName>
    </recommendedName>
</protein>
<dbReference type="RefSeq" id="WP_221258983.1">
    <property type="nucleotide sequence ID" value="NZ_AP024749.1"/>
</dbReference>
<evidence type="ECO:0008006" key="4">
    <source>
        <dbReference type="Google" id="ProtNLM"/>
    </source>
</evidence>
<evidence type="ECO:0000313" key="2">
    <source>
        <dbReference type="EMBL" id="BCY27357.1"/>
    </source>
</evidence>
<dbReference type="EMBL" id="AP024749">
    <property type="protein sequence ID" value="BCY27357.1"/>
    <property type="molecule type" value="Genomic_DNA"/>
</dbReference>
<dbReference type="PANTHER" id="PTHR30164:SF2">
    <property type="entry name" value="PROTEIN MTFA"/>
    <property type="match status" value="1"/>
</dbReference>
<keyword evidence="1" id="KW-0812">Transmembrane</keyword>
<dbReference type="InterPro" id="IPR010384">
    <property type="entry name" value="MtfA_fam"/>
</dbReference>
<dbReference type="PANTHER" id="PTHR30164">
    <property type="entry name" value="MTFA PEPTIDASE"/>
    <property type="match status" value="1"/>
</dbReference>
<name>A0ABM7S8U0_9FLAO</name>
<dbReference type="CDD" id="cd20170">
    <property type="entry name" value="Peptidase_M90-like"/>
    <property type="match status" value="1"/>
</dbReference>
<proteinExistence type="predicted"/>